<evidence type="ECO:0000256" key="2">
    <source>
        <dbReference type="ARBA" id="ARBA00022880"/>
    </source>
</evidence>
<protein>
    <recommendedName>
        <fullName evidence="4">Negative modulator of initiation of replication</fullName>
    </recommendedName>
</protein>
<evidence type="ECO:0000259" key="5">
    <source>
        <dbReference type="Pfam" id="PF03925"/>
    </source>
</evidence>
<dbReference type="Pfam" id="PF17206">
    <property type="entry name" value="SeqA_N"/>
    <property type="match status" value="1"/>
</dbReference>
<sequence>MKYIEIDDELYQHIASNTQRIGESASDILRRLLGLTVQAEVPAAPKTISEPSLEPKAVAEPTAPVRTSAPVRSAVAEAGVFEELLVDDLLDKQKGAVGRFIYLLDSVYRQYPSQFDRVLQIRGRDRLYFSNGKEALLKASKTANPKQIGSSPYWVSANNNTKKKQTILEEVLKEMGCQAELAAQIAQRI</sequence>
<dbReference type="OrthoDB" id="5591069at2"/>
<dbReference type="Pfam" id="PF03925">
    <property type="entry name" value="SeqA"/>
    <property type="match status" value="1"/>
</dbReference>
<dbReference type="InterPro" id="IPR026577">
    <property type="entry name" value="SeqA_DNA-bd_C"/>
</dbReference>
<dbReference type="NCBIfam" id="NF008389">
    <property type="entry name" value="PRK11187.1"/>
    <property type="match status" value="1"/>
</dbReference>
<evidence type="ECO:0000256" key="4">
    <source>
        <dbReference type="PIRNR" id="PIRNR019401"/>
    </source>
</evidence>
<dbReference type="PIRSF" id="PIRSF019401">
    <property type="entry name" value="SeqA"/>
    <property type="match status" value="1"/>
</dbReference>
<dbReference type="RefSeq" id="WP_067665939.1">
    <property type="nucleotide sequence ID" value="NZ_FQXG01000009.1"/>
</dbReference>
<name>A0A1M5Z3T6_9GAMM</name>
<comment type="function">
    <text evidence="4">Negative regulator of replication initiation, which contributes to regulation of DNA replication and ensures that replication initiation occurs exactly once per chromosome per cell cycle. Binds to pairs of hemimethylated GATC sequences in the oriC region, thus preventing assembly of replication proteins and re-initiation at newly replicated origins. Repression is relieved when the region becomes fully methylated.</text>
</comment>
<keyword evidence="3 4" id="KW-0238">DNA-binding</keyword>
<dbReference type="InterPro" id="IPR036835">
    <property type="entry name" value="SeqA_DNA-bd_C_sf"/>
</dbReference>
<dbReference type="GO" id="GO:0003677">
    <property type="term" value="F:DNA binding"/>
    <property type="evidence" value="ECO:0007669"/>
    <property type="project" value="UniProtKB-KW"/>
</dbReference>
<feature type="domain" description="Replication modulator SeqA C-terminal DNA-binding" evidence="5">
    <location>
        <begin position="81"/>
        <end position="187"/>
    </location>
</feature>
<dbReference type="STRING" id="299255.SAMN02745129_4575"/>
<evidence type="ECO:0000313" key="8">
    <source>
        <dbReference type="Proteomes" id="UP000184268"/>
    </source>
</evidence>
<dbReference type="Proteomes" id="UP000184268">
    <property type="component" value="Unassembled WGS sequence"/>
</dbReference>
<dbReference type="Gene3D" id="1.20.1380.10">
    <property type="entry name" value="Replication modulator SeqA, C-terminal DNA-binding domain"/>
    <property type="match status" value="1"/>
</dbReference>
<keyword evidence="1 4" id="KW-0963">Cytoplasm</keyword>
<comment type="subcellular location">
    <subcellularLocation>
        <location evidence="4">Cytoplasm</location>
    </subcellularLocation>
</comment>
<dbReference type="AlphaFoldDB" id="A0A1M5Z3T6"/>
<proteinExistence type="inferred from homology"/>
<comment type="similarity">
    <text evidence="4">Belongs to the SeqA family.</text>
</comment>
<dbReference type="SUPFAM" id="SSF82808">
    <property type="entry name" value="Replication modulator SeqA, C-terminal DNA-binding domain"/>
    <property type="match status" value="1"/>
</dbReference>
<feature type="domain" description="Negative modulator of initiation of replication SeqA N-terminal" evidence="6">
    <location>
        <begin position="1"/>
        <end position="36"/>
    </location>
</feature>
<dbReference type="InterPro" id="IPR010985">
    <property type="entry name" value="Ribbon_hlx_hlx"/>
</dbReference>
<dbReference type="SUPFAM" id="SSF47598">
    <property type="entry name" value="Ribbon-helix-helix"/>
    <property type="match status" value="1"/>
</dbReference>
<dbReference type="InterPro" id="IPR033761">
    <property type="entry name" value="SeqA_N"/>
</dbReference>
<dbReference type="EMBL" id="FQXG01000009">
    <property type="protein sequence ID" value="SHI18778.1"/>
    <property type="molecule type" value="Genomic_DNA"/>
</dbReference>
<dbReference type="GO" id="GO:0006355">
    <property type="term" value="P:regulation of DNA-templated transcription"/>
    <property type="evidence" value="ECO:0007669"/>
    <property type="project" value="InterPro"/>
</dbReference>
<dbReference type="GO" id="GO:0005737">
    <property type="term" value="C:cytoplasm"/>
    <property type="evidence" value="ECO:0007669"/>
    <property type="project" value="UniProtKB-SubCell"/>
</dbReference>
<gene>
    <name evidence="7" type="ORF">SAMN02745129_4575</name>
</gene>
<accession>A0A1M5Z3T6</accession>
<dbReference type="InterPro" id="IPR013321">
    <property type="entry name" value="Arc_rbn_hlx_hlx"/>
</dbReference>
<evidence type="ECO:0000259" key="6">
    <source>
        <dbReference type="Pfam" id="PF17206"/>
    </source>
</evidence>
<keyword evidence="8" id="KW-1185">Reference proteome</keyword>
<reference evidence="7 8" key="1">
    <citation type="submission" date="2016-11" db="EMBL/GenBank/DDBJ databases">
        <authorList>
            <person name="Jaros S."/>
            <person name="Januszkiewicz K."/>
            <person name="Wedrychowicz H."/>
        </authorList>
    </citation>
    <scope>NUCLEOTIDE SEQUENCE [LARGE SCALE GENOMIC DNA]</scope>
    <source>
        <strain evidence="7 8">DSM 16917</strain>
    </source>
</reference>
<dbReference type="Gene3D" id="1.10.1220.10">
    <property type="entry name" value="Met repressor-like"/>
    <property type="match status" value="1"/>
</dbReference>
<keyword evidence="2 4" id="KW-0236">DNA replication inhibitor</keyword>
<organism evidence="7 8">
    <name type="scientific">Ferrimonas marina</name>
    <dbReference type="NCBI Taxonomy" id="299255"/>
    <lineage>
        <taxon>Bacteria</taxon>
        <taxon>Pseudomonadati</taxon>
        <taxon>Pseudomonadota</taxon>
        <taxon>Gammaproteobacteria</taxon>
        <taxon>Alteromonadales</taxon>
        <taxon>Ferrimonadaceae</taxon>
        <taxon>Ferrimonas</taxon>
    </lineage>
</organism>
<dbReference type="InterPro" id="IPR005621">
    <property type="entry name" value="SeqA"/>
</dbReference>
<evidence type="ECO:0000256" key="1">
    <source>
        <dbReference type="ARBA" id="ARBA00022490"/>
    </source>
</evidence>
<evidence type="ECO:0000256" key="3">
    <source>
        <dbReference type="ARBA" id="ARBA00023125"/>
    </source>
</evidence>
<dbReference type="GO" id="GO:0032297">
    <property type="term" value="P:negative regulation of DNA-templated DNA replication initiation"/>
    <property type="evidence" value="ECO:0007669"/>
    <property type="project" value="InterPro"/>
</dbReference>
<evidence type="ECO:0000313" key="7">
    <source>
        <dbReference type="EMBL" id="SHI18778.1"/>
    </source>
</evidence>